<evidence type="ECO:0000259" key="2">
    <source>
        <dbReference type="SMART" id="SM00769"/>
    </source>
</evidence>
<evidence type="ECO:0000313" key="4">
    <source>
        <dbReference type="Proteomes" id="UP000467214"/>
    </source>
</evidence>
<dbReference type="Proteomes" id="UP000467214">
    <property type="component" value="Unassembled WGS sequence"/>
</dbReference>
<protein>
    <recommendedName>
        <fullName evidence="2">Water stress and hypersensitive response domain-containing protein</fullName>
    </recommendedName>
</protein>
<dbReference type="SMART" id="SM00769">
    <property type="entry name" value="WHy"/>
    <property type="match status" value="1"/>
</dbReference>
<gene>
    <name evidence="3" type="ORF">GQF02_01640</name>
</gene>
<organism evidence="3 4">
    <name type="scientific">Craterilacuibacter sinensis</name>
    <dbReference type="NCBI Taxonomy" id="2686017"/>
    <lineage>
        <taxon>Bacteria</taxon>
        <taxon>Pseudomonadati</taxon>
        <taxon>Pseudomonadota</taxon>
        <taxon>Betaproteobacteria</taxon>
        <taxon>Neisseriales</taxon>
        <taxon>Neisseriaceae</taxon>
        <taxon>Craterilacuibacter</taxon>
    </lineage>
</organism>
<sequence length="154" mass="16705">MKRWILLLTLTLLSACSTLGLEKPKVSLVDIKPSSKSTLFEQAFDVSLRISNPNGFALSGKGVKFTLQVDDKRLADGMSNKAFEIPARSSSVITVRMHTSLADWLKQLGNALTSPNRGIAYQLEGQITDVNGIASLPFSSKGNWSLAEKIGLKP</sequence>
<dbReference type="PROSITE" id="PS51257">
    <property type="entry name" value="PROKAR_LIPOPROTEIN"/>
    <property type="match status" value="1"/>
</dbReference>
<accession>A0A845BG23</accession>
<evidence type="ECO:0000256" key="1">
    <source>
        <dbReference type="SAM" id="SignalP"/>
    </source>
</evidence>
<feature type="domain" description="Water stress and hypersensitive response" evidence="2">
    <location>
        <begin position="26"/>
        <end position="145"/>
    </location>
</feature>
<feature type="chain" id="PRO_5032941491" description="Water stress and hypersensitive response domain-containing protein" evidence="1">
    <location>
        <begin position="21"/>
        <end position="154"/>
    </location>
</feature>
<name>A0A845BG23_9NEIS</name>
<proteinExistence type="predicted"/>
<dbReference type="AlphaFoldDB" id="A0A845BG23"/>
<evidence type="ECO:0000313" key="3">
    <source>
        <dbReference type="EMBL" id="MXR35697.1"/>
    </source>
</evidence>
<dbReference type="EMBL" id="WSSB01000001">
    <property type="protein sequence ID" value="MXR35697.1"/>
    <property type="molecule type" value="Genomic_DNA"/>
</dbReference>
<keyword evidence="1" id="KW-0732">Signal</keyword>
<feature type="signal peptide" evidence="1">
    <location>
        <begin position="1"/>
        <end position="20"/>
    </location>
</feature>
<dbReference type="SUPFAM" id="SSF117070">
    <property type="entry name" value="LEA14-like"/>
    <property type="match status" value="1"/>
</dbReference>
<dbReference type="Gene3D" id="2.60.40.1820">
    <property type="match status" value="1"/>
</dbReference>
<dbReference type="InterPro" id="IPR004864">
    <property type="entry name" value="LEA_2"/>
</dbReference>
<keyword evidence="4" id="KW-1185">Reference proteome</keyword>
<dbReference type="Pfam" id="PF03168">
    <property type="entry name" value="LEA_2"/>
    <property type="match status" value="1"/>
</dbReference>
<dbReference type="InterPro" id="IPR013990">
    <property type="entry name" value="WHy-dom"/>
</dbReference>
<comment type="caution">
    <text evidence="3">The sequence shown here is derived from an EMBL/GenBank/DDBJ whole genome shotgun (WGS) entry which is preliminary data.</text>
</comment>
<reference evidence="3 4" key="1">
    <citation type="submission" date="2019-12" db="EMBL/GenBank/DDBJ databases">
        <title>Neisseriaceae gen. nov. sp. Genome sequencing and assembly.</title>
        <authorList>
            <person name="Liu Z."/>
            <person name="Li A."/>
        </authorList>
    </citation>
    <scope>NUCLEOTIDE SEQUENCE [LARGE SCALE GENOMIC DNA]</scope>
    <source>
        <strain evidence="3 4">B2N2-7</strain>
    </source>
</reference>
<dbReference type="RefSeq" id="WP_160794367.1">
    <property type="nucleotide sequence ID" value="NZ_WSSB01000001.1"/>
</dbReference>
<dbReference type="GO" id="GO:0009269">
    <property type="term" value="P:response to desiccation"/>
    <property type="evidence" value="ECO:0007669"/>
    <property type="project" value="InterPro"/>
</dbReference>